<comment type="similarity">
    <text evidence="2">Belongs to the COMM domain-containing protein 5 family.</text>
</comment>
<dbReference type="PANTHER" id="PTHR15666:SF1">
    <property type="entry name" value="COMM DOMAIN-CONTAINING PROTEIN 5"/>
    <property type="match status" value="1"/>
</dbReference>
<dbReference type="EMBL" id="MF579240">
    <property type="protein sequence ID" value="AWW17678.1"/>
    <property type="molecule type" value="mRNA"/>
</dbReference>
<feature type="domain" description="COMM" evidence="4">
    <location>
        <begin position="150"/>
        <end position="214"/>
    </location>
</feature>
<evidence type="ECO:0000256" key="3">
    <source>
        <dbReference type="SAM" id="MobiDB-lite"/>
    </source>
</evidence>
<dbReference type="CDD" id="cd04753">
    <property type="entry name" value="Commd5_HCaRG"/>
    <property type="match status" value="1"/>
</dbReference>
<dbReference type="InterPro" id="IPR037357">
    <property type="entry name" value="COMMD5"/>
</dbReference>
<organism evidence="5">
    <name type="scientific">Branchiostoma belcheri</name>
    <name type="common">Amphioxus</name>
    <dbReference type="NCBI Taxonomy" id="7741"/>
    <lineage>
        <taxon>Eukaryota</taxon>
        <taxon>Metazoa</taxon>
        <taxon>Chordata</taxon>
        <taxon>Cephalochordata</taxon>
        <taxon>Leptocardii</taxon>
        <taxon>Amphioxiformes</taxon>
        <taxon>Branchiostomatidae</taxon>
        <taxon>Branchiostoma</taxon>
    </lineage>
</organism>
<evidence type="ECO:0000256" key="1">
    <source>
        <dbReference type="ARBA" id="ARBA00016556"/>
    </source>
</evidence>
<dbReference type="Pfam" id="PF07258">
    <property type="entry name" value="COMM_domain"/>
    <property type="match status" value="1"/>
</dbReference>
<evidence type="ECO:0000256" key="2">
    <source>
        <dbReference type="ARBA" id="ARBA00093452"/>
    </source>
</evidence>
<evidence type="ECO:0000313" key="5">
    <source>
        <dbReference type="EMBL" id="AWW17678.1"/>
    </source>
</evidence>
<feature type="region of interest" description="Disordered" evidence="3">
    <location>
        <begin position="1"/>
        <end position="22"/>
    </location>
</feature>
<dbReference type="AlphaFoldDB" id="A0A2Z4HQL6"/>
<proteinExistence type="evidence at transcript level"/>
<dbReference type="PROSITE" id="PS51269">
    <property type="entry name" value="COMM"/>
    <property type="match status" value="1"/>
</dbReference>
<accession>A0A2Z4HQL6</accession>
<sequence>MSIIQVQSSKSGGSSTLADRTPFYGTRLPPEVKAMVKELKKLDKKTFRSLLTVAVSALEGADVDTKSFTDLQTNGMTEDLISIIYSGLLSTLRLALRLPQTSLKPELFKEDLKELDIPEEFIVDLASAVFGGKRTNLDASALDSRSRLPTLQNFRWRVDVGISTGALNRVLEPTILMEMTLSDGRIQTFEVPVFKFHELRYNVAHVLREMESLEKRNVLKIQD</sequence>
<feature type="compositionally biased region" description="Polar residues" evidence="3">
    <location>
        <begin position="1"/>
        <end position="18"/>
    </location>
</feature>
<evidence type="ECO:0000259" key="4">
    <source>
        <dbReference type="PROSITE" id="PS51269"/>
    </source>
</evidence>
<dbReference type="InterPro" id="IPR017920">
    <property type="entry name" value="COMM"/>
</dbReference>
<dbReference type="PANTHER" id="PTHR15666">
    <property type="entry name" value="COMM DOMAIN CONTAINING PROTEIN 5"/>
    <property type="match status" value="1"/>
</dbReference>
<reference evidence="5" key="1">
    <citation type="journal article" date="2018" name="Fish Shellfish Immunol.">
        <title>Genome-wide organization, evolutionary diversification of the COMMD family genes of amphioxus (Branchiostoma belcheri) with the possible role in innate immunity.</title>
        <authorList>
            <person name="Jin P."/>
            <person name="Lv C."/>
            <person name="Peng S."/>
            <person name="Cai L."/>
            <person name="Zhu J."/>
            <person name="Ma F."/>
        </authorList>
    </citation>
    <scope>NUCLEOTIDE SEQUENCE</scope>
</reference>
<protein>
    <recommendedName>
        <fullName evidence="1">COMM domain-containing protein 5</fullName>
    </recommendedName>
</protein>
<name>A0A2Z4HQL6_BRABE</name>
<dbReference type="GO" id="GO:0005634">
    <property type="term" value="C:nucleus"/>
    <property type="evidence" value="ECO:0007669"/>
    <property type="project" value="TreeGrafter"/>
</dbReference>